<name>A0AAD5DPV3_9CHLO</name>
<reference evidence="2" key="1">
    <citation type="submission" date="2020-11" db="EMBL/GenBank/DDBJ databases">
        <title>Chlorella ohadii genome sequencing and assembly.</title>
        <authorList>
            <person name="Murik O."/>
            <person name="Treves H."/>
            <person name="Kedem I."/>
            <person name="Shotland Y."/>
            <person name="Kaplan A."/>
        </authorList>
    </citation>
    <scope>NUCLEOTIDE SEQUENCE</scope>
    <source>
        <strain evidence="2">1</strain>
    </source>
</reference>
<evidence type="ECO:0000256" key="1">
    <source>
        <dbReference type="SAM" id="SignalP"/>
    </source>
</evidence>
<gene>
    <name evidence="2" type="ORF">COHA_006075</name>
</gene>
<sequence>MAGTRALRAAALVVALLAVTVAPRPAAALTASELALYKQLAGGLASLSTSVVSNKAPPATPATNVTAGPTVAAAAAAKATPVAAAATPAGASTAAVSKALGTIMAAAALDAQAAGTLGNPRVFRYLDGSKRTALFRLPNGNRPIKGTCIFVHGCKHDPESWFYKSANCPKCTGLPEEVSHTKQCLARGYAVLALRSLDREYRSRCFSSSGTTLSEQAGGDDHPSSRQVVQAFTAQYGLANKPKYIFGISAGASFAIKFPGTMWVDGVISEVNMPWAKAWGAVDSKGRFKYPFPPTVFYEMANDATTSQQIRQALTIFRNNNVRADVVKVPMRAVTPDFLSQRSIYLSKQQSRQIQAALRKIGLLDANGWIKYDPRKNTEWTQKLAKALSWLRRDSPYYNLISDESQVWQELNMAYSQHEIVSDYVRPTLMWLEQRGNANLNALVQQYSLNGTISCLNESTEGCARRRARALLR</sequence>
<dbReference type="AlphaFoldDB" id="A0AAD5DPV3"/>
<feature type="signal peptide" evidence="1">
    <location>
        <begin position="1"/>
        <end position="28"/>
    </location>
</feature>
<proteinExistence type="predicted"/>
<dbReference type="EMBL" id="JADXDR010000083">
    <property type="protein sequence ID" value="KAI7840293.1"/>
    <property type="molecule type" value="Genomic_DNA"/>
</dbReference>
<comment type="caution">
    <text evidence="2">The sequence shown here is derived from an EMBL/GenBank/DDBJ whole genome shotgun (WGS) entry which is preliminary data.</text>
</comment>
<keyword evidence="3" id="KW-1185">Reference proteome</keyword>
<feature type="chain" id="PRO_5042172133" evidence="1">
    <location>
        <begin position="29"/>
        <end position="473"/>
    </location>
</feature>
<keyword evidence="1" id="KW-0732">Signal</keyword>
<dbReference type="Proteomes" id="UP001205105">
    <property type="component" value="Unassembled WGS sequence"/>
</dbReference>
<organism evidence="2 3">
    <name type="scientific">Chlorella ohadii</name>
    <dbReference type="NCBI Taxonomy" id="2649997"/>
    <lineage>
        <taxon>Eukaryota</taxon>
        <taxon>Viridiplantae</taxon>
        <taxon>Chlorophyta</taxon>
        <taxon>core chlorophytes</taxon>
        <taxon>Trebouxiophyceae</taxon>
        <taxon>Chlorellales</taxon>
        <taxon>Chlorellaceae</taxon>
        <taxon>Chlorella clade</taxon>
        <taxon>Chlorella</taxon>
    </lineage>
</organism>
<dbReference type="PANTHER" id="PTHR35128">
    <property type="entry name" value="SECRETION-REGULATING GUANINE NUCLEOTIDE EXCHANGE FACTOR"/>
    <property type="match status" value="1"/>
</dbReference>
<accession>A0AAD5DPV3</accession>
<evidence type="ECO:0000313" key="2">
    <source>
        <dbReference type="EMBL" id="KAI7840293.1"/>
    </source>
</evidence>
<protein>
    <submittedName>
        <fullName evidence="2">Uncharacterized protein</fullName>
    </submittedName>
</protein>
<dbReference type="PANTHER" id="PTHR35128:SF1">
    <property type="entry name" value="SECRETION-REGULATING GUANINE NUCLEOTIDE EXCHANGE FACTOR"/>
    <property type="match status" value="1"/>
</dbReference>
<evidence type="ECO:0000313" key="3">
    <source>
        <dbReference type="Proteomes" id="UP001205105"/>
    </source>
</evidence>
<dbReference type="InterPro" id="IPR029058">
    <property type="entry name" value="AB_hydrolase_fold"/>
</dbReference>
<dbReference type="SUPFAM" id="SSF53474">
    <property type="entry name" value="alpha/beta-Hydrolases"/>
    <property type="match status" value="1"/>
</dbReference>